<dbReference type="InterPro" id="IPR013103">
    <property type="entry name" value="RVT_2"/>
</dbReference>
<feature type="domain" description="Reverse transcriptase Ty1/copia-type" evidence="1">
    <location>
        <begin position="9"/>
        <end position="120"/>
    </location>
</feature>
<dbReference type="AlphaFoldDB" id="A0A699UK52"/>
<evidence type="ECO:0000313" key="2">
    <source>
        <dbReference type="EMBL" id="GFD22071.1"/>
    </source>
</evidence>
<gene>
    <name evidence="2" type="ORF">Tci_894040</name>
</gene>
<protein>
    <submittedName>
        <fullName evidence="2">Uncharacterized mitochondrial protein AtMg00810-like</fullName>
    </submittedName>
</protein>
<name>A0A699UK52_TANCI</name>
<dbReference type="Pfam" id="PF07727">
    <property type="entry name" value="RVT_2"/>
    <property type="match status" value="1"/>
</dbReference>
<accession>A0A699UK52</accession>
<sequence length="129" mass="14750">MAFLNGDQKKLDSTLEEMGFLQCVHEKEVYRKVSNREFIIIAVYGDDIFWTGTSLDLVNKFKKRLECQFEMSDLGELTYYLGIEVSQGKDCVEIKQEGYAMKILKEAGMEDCNLALCPMELGLKLSKAE</sequence>
<dbReference type="EMBL" id="BKCJ011334287">
    <property type="protein sequence ID" value="GFD22071.1"/>
    <property type="molecule type" value="Genomic_DNA"/>
</dbReference>
<organism evidence="2">
    <name type="scientific">Tanacetum cinerariifolium</name>
    <name type="common">Dalmatian daisy</name>
    <name type="synonym">Chrysanthemum cinerariifolium</name>
    <dbReference type="NCBI Taxonomy" id="118510"/>
    <lineage>
        <taxon>Eukaryota</taxon>
        <taxon>Viridiplantae</taxon>
        <taxon>Streptophyta</taxon>
        <taxon>Embryophyta</taxon>
        <taxon>Tracheophyta</taxon>
        <taxon>Spermatophyta</taxon>
        <taxon>Magnoliopsida</taxon>
        <taxon>eudicotyledons</taxon>
        <taxon>Gunneridae</taxon>
        <taxon>Pentapetalae</taxon>
        <taxon>asterids</taxon>
        <taxon>campanulids</taxon>
        <taxon>Asterales</taxon>
        <taxon>Asteraceae</taxon>
        <taxon>Asteroideae</taxon>
        <taxon>Anthemideae</taxon>
        <taxon>Anthemidinae</taxon>
        <taxon>Tanacetum</taxon>
    </lineage>
</organism>
<comment type="caution">
    <text evidence="2">The sequence shown here is derived from an EMBL/GenBank/DDBJ whole genome shotgun (WGS) entry which is preliminary data.</text>
</comment>
<evidence type="ECO:0000259" key="1">
    <source>
        <dbReference type="Pfam" id="PF07727"/>
    </source>
</evidence>
<feature type="non-terminal residue" evidence="2">
    <location>
        <position position="129"/>
    </location>
</feature>
<reference evidence="2" key="1">
    <citation type="journal article" date="2019" name="Sci. Rep.">
        <title>Draft genome of Tanacetum cinerariifolium, the natural source of mosquito coil.</title>
        <authorList>
            <person name="Yamashiro T."/>
            <person name="Shiraishi A."/>
            <person name="Satake H."/>
            <person name="Nakayama K."/>
        </authorList>
    </citation>
    <scope>NUCLEOTIDE SEQUENCE</scope>
</reference>
<proteinExistence type="predicted"/>